<feature type="compositionally biased region" description="Pro residues" evidence="1">
    <location>
        <begin position="11"/>
        <end position="20"/>
    </location>
</feature>
<protein>
    <submittedName>
        <fullName evidence="2">Uncharacterized protein</fullName>
    </submittedName>
</protein>
<feature type="compositionally biased region" description="Pro residues" evidence="1">
    <location>
        <begin position="61"/>
        <end position="75"/>
    </location>
</feature>
<feature type="compositionally biased region" description="Polar residues" evidence="1">
    <location>
        <begin position="104"/>
        <end position="113"/>
    </location>
</feature>
<name>A0AAN9Y9N1_9HEMI</name>
<feature type="compositionally biased region" description="Pro residues" evidence="1">
    <location>
        <begin position="126"/>
        <end position="136"/>
    </location>
</feature>
<evidence type="ECO:0000256" key="1">
    <source>
        <dbReference type="SAM" id="MobiDB-lite"/>
    </source>
</evidence>
<dbReference type="AlphaFoldDB" id="A0AAN9Y9N1"/>
<sequence>MVAASNGVLFIPPPSTPPPASTIAVTPPLEPRKSPQPTSPLSPASASASPPQPFEVDITPPVTPPCTPPVTPPLAAPHSPNVLGDVILSPPILHIPSSPETFDDTYQSYTPNISMDAESSSSTTPSPQPLPTPQPLPSIVKPPLRTFIPPVLLHSSVEPPASDQRTLDALRMVASLRKRRKLAPQIVPRAPRPSPSPSSPST</sequence>
<keyword evidence="3" id="KW-1185">Reference proteome</keyword>
<feature type="compositionally biased region" description="Low complexity" evidence="1">
    <location>
        <begin position="35"/>
        <end position="49"/>
    </location>
</feature>
<evidence type="ECO:0000313" key="2">
    <source>
        <dbReference type="EMBL" id="KAK7603394.1"/>
    </source>
</evidence>
<feature type="region of interest" description="Disordered" evidence="1">
    <location>
        <begin position="179"/>
        <end position="202"/>
    </location>
</feature>
<proteinExistence type="predicted"/>
<evidence type="ECO:0000313" key="3">
    <source>
        <dbReference type="Proteomes" id="UP001367676"/>
    </source>
</evidence>
<feature type="region of interest" description="Disordered" evidence="1">
    <location>
        <begin position="1"/>
        <end position="142"/>
    </location>
</feature>
<feature type="compositionally biased region" description="Pro residues" evidence="1">
    <location>
        <begin position="190"/>
        <end position="202"/>
    </location>
</feature>
<dbReference type="Proteomes" id="UP001367676">
    <property type="component" value="Unassembled WGS sequence"/>
</dbReference>
<reference evidence="2 3" key="1">
    <citation type="submission" date="2024-03" db="EMBL/GenBank/DDBJ databases">
        <title>Adaptation during the transition from Ophiocordyceps entomopathogen to insect associate is accompanied by gene loss and intensified selection.</title>
        <authorList>
            <person name="Ward C.M."/>
            <person name="Onetto C.A."/>
            <person name="Borneman A.R."/>
        </authorList>
    </citation>
    <scope>NUCLEOTIDE SEQUENCE [LARGE SCALE GENOMIC DNA]</scope>
    <source>
        <strain evidence="2">AWRI1</strain>
        <tissue evidence="2">Single Adult Female</tissue>
    </source>
</reference>
<gene>
    <name evidence="2" type="ORF">V9T40_003393</name>
</gene>
<comment type="caution">
    <text evidence="2">The sequence shown here is derived from an EMBL/GenBank/DDBJ whole genome shotgun (WGS) entry which is preliminary data.</text>
</comment>
<accession>A0AAN9Y9N1</accession>
<dbReference type="EMBL" id="JBBCAQ010000006">
    <property type="protein sequence ID" value="KAK7603394.1"/>
    <property type="molecule type" value="Genomic_DNA"/>
</dbReference>
<organism evidence="2 3">
    <name type="scientific">Parthenolecanium corni</name>
    <dbReference type="NCBI Taxonomy" id="536013"/>
    <lineage>
        <taxon>Eukaryota</taxon>
        <taxon>Metazoa</taxon>
        <taxon>Ecdysozoa</taxon>
        <taxon>Arthropoda</taxon>
        <taxon>Hexapoda</taxon>
        <taxon>Insecta</taxon>
        <taxon>Pterygota</taxon>
        <taxon>Neoptera</taxon>
        <taxon>Paraneoptera</taxon>
        <taxon>Hemiptera</taxon>
        <taxon>Sternorrhyncha</taxon>
        <taxon>Coccoidea</taxon>
        <taxon>Coccidae</taxon>
        <taxon>Parthenolecanium</taxon>
    </lineage>
</organism>
<feature type="compositionally biased region" description="Low complexity" evidence="1">
    <location>
        <begin position="87"/>
        <end position="99"/>
    </location>
</feature>